<keyword evidence="2" id="KW-0378">Hydrolase</keyword>
<comment type="caution">
    <text evidence="2">The sequence shown here is derived from an EMBL/GenBank/DDBJ whole genome shotgun (WGS) entry which is preliminary data.</text>
</comment>
<dbReference type="Pfam" id="PF12706">
    <property type="entry name" value="Lactamase_B_2"/>
    <property type="match status" value="1"/>
</dbReference>
<dbReference type="InterPro" id="IPR001279">
    <property type="entry name" value="Metallo-B-lactamas"/>
</dbReference>
<evidence type="ECO:0000259" key="1">
    <source>
        <dbReference type="SMART" id="SM00849"/>
    </source>
</evidence>
<dbReference type="Proteomes" id="UP000233256">
    <property type="component" value="Unassembled WGS sequence"/>
</dbReference>
<dbReference type="SUPFAM" id="SSF56281">
    <property type="entry name" value="Metallo-hydrolase/oxidoreductase"/>
    <property type="match status" value="1"/>
</dbReference>
<dbReference type="PANTHER" id="PTHR42663">
    <property type="entry name" value="HYDROLASE C777.06C-RELATED-RELATED"/>
    <property type="match status" value="1"/>
</dbReference>
<accession>A0A2N1PP95</accession>
<proteinExistence type="predicted"/>
<dbReference type="SMART" id="SM00849">
    <property type="entry name" value="Lactamase_B"/>
    <property type="match status" value="1"/>
</dbReference>
<dbReference type="PANTHER" id="PTHR42663:SF4">
    <property type="entry name" value="SLL1036 PROTEIN"/>
    <property type="match status" value="1"/>
</dbReference>
<feature type="domain" description="Metallo-beta-lactamase" evidence="1">
    <location>
        <begin position="73"/>
        <end position="264"/>
    </location>
</feature>
<dbReference type="CDD" id="cd07715">
    <property type="entry name" value="TaR3-like_MBL-fold"/>
    <property type="match status" value="1"/>
</dbReference>
<sequence length="329" mass="36655">MCLFLINIYYMRVKFWGVRGSIPSPINNDQIKSKIVNALLAAGRSGVDLSMPEIVEKFVENLPFSSRGTYGSNTACLEVRTDNDYPVLLDCGSGFRPLGLELMKGPFGRGLGEAHILVSHFHWDHLQGWPFFVPHFIKGNKFHVRAGLPDIRDALEKQQNPPFFPVPLNFMSSTIDYGVITEDEKIILPDAEISTIKLYHPGDCYAYRIESNGKSVVYATDSEFSSDGTHFVEKCVNFMSGADVLVMDAQYTFSESQQKLDWGHSSASTAIDIATEAGVGTLVLFHHEPTYDDAKIDQIAEESRDYLEMIGAEDDLNIVVAQEGLELTL</sequence>
<gene>
    <name evidence="2" type="ORF">CVV64_10500</name>
</gene>
<dbReference type="EMBL" id="PGXC01000007">
    <property type="protein sequence ID" value="PKK90150.1"/>
    <property type="molecule type" value="Genomic_DNA"/>
</dbReference>
<protein>
    <submittedName>
        <fullName evidence="2">MBL fold metallo-hydrolase</fullName>
    </submittedName>
</protein>
<organism evidence="2 3">
    <name type="scientific">Candidatus Wallbacteria bacterium HGW-Wallbacteria-1</name>
    <dbReference type="NCBI Taxonomy" id="2013854"/>
    <lineage>
        <taxon>Bacteria</taxon>
        <taxon>Candidatus Walliibacteriota</taxon>
    </lineage>
</organism>
<dbReference type="Gene3D" id="3.60.15.10">
    <property type="entry name" value="Ribonuclease Z/Hydroxyacylglutathione hydrolase-like"/>
    <property type="match status" value="1"/>
</dbReference>
<reference evidence="2 3" key="1">
    <citation type="journal article" date="2017" name="ISME J.">
        <title>Potential for microbial H2 and metal transformations associated with novel bacteria and archaea in deep terrestrial subsurface sediments.</title>
        <authorList>
            <person name="Hernsdorf A.W."/>
            <person name="Amano Y."/>
            <person name="Miyakawa K."/>
            <person name="Ise K."/>
            <person name="Suzuki Y."/>
            <person name="Anantharaman K."/>
            <person name="Probst A."/>
            <person name="Burstein D."/>
            <person name="Thomas B.C."/>
            <person name="Banfield J.F."/>
        </authorList>
    </citation>
    <scope>NUCLEOTIDE SEQUENCE [LARGE SCALE GENOMIC DNA]</scope>
    <source>
        <strain evidence="2">HGW-Wallbacteria-1</strain>
    </source>
</reference>
<name>A0A2N1PP95_9BACT</name>
<evidence type="ECO:0000313" key="3">
    <source>
        <dbReference type="Proteomes" id="UP000233256"/>
    </source>
</evidence>
<evidence type="ECO:0000313" key="2">
    <source>
        <dbReference type="EMBL" id="PKK90150.1"/>
    </source>
</evidence>
<dbReference type="AlphaFoldDB" id="A0A2N1PP95"/>
<dbReference type="GO" id="GO:0016787">
    <property type="term" value="F:hydrolase activity"/>
    <property type="evidence" value="ECO:0007669"/>
    <property type="project" value="UniProtKB-KW"/>
</dbReference>
<dbReference type="InterPro" id="IPR036866">
    <property type="entry name" value="RibonucZ/Hydroxyglut_hydro"/>
</dbReference>